<evidence type="ECO:0000256" key="4">
    <source>
        <dbReference type="ARBA" id="ARBA00022989"/>
    </source>
</evidence>
<feature type="transmembrane region" description="Helical" evidence="6">
    <location>
        <begin position="470"/>
        <end position="492"/>
    </location>
</feature>
<evidence type="ECO:0000256" key="5">
    <source>
        <dbReference type="ARBA" id="ARBA00023136"/>
    </source>
</evidence>
<dbReference type="PANTHER" id="PTHR16172:SF41">
    <property type="entry name" value="MAJOR FACILITATOR SUPERFAMILY DOMAIN-CONTAINING PROTEIN 6-LIKE"/>
    <property type="match status" value="1"/>
</dbReference>
<dbReference type="AlphaFoldDB" id="A0A8H7RDN7"/>
<keyword evidence="5 6" id="KW-0472">Membrane</keyword>
<dbReference type="OrthoDB" id="5989317at2759"/>
<dbReference type="EMBL" id="JAEPRC010000101">
    <property type="protein sequence ID" value="KAG2209072.1"/>
    <property type="molecule type" value="Genomic_DNA"/>
</dbReference>
<protein>
    <recommendedName>
        <fullName evidence="7">Major facilitator superfamily (MFS) profile domain-containing protein</fullName>
    </recommendedName>
</protein>
<comment type="caution">
    <text evidence="8">The sequence shown here is derived from an EMBL/GenBank/DDBJ whole genome shotgun (WGS) entry which is preliminary data.</text>
</comment>
<dbReference type="InterPro" id="IPR036259">
    <property type="entry name" value="MFS_trans_sf"/>
</dbReference>
<sequence length="522" mass="57181">MVQYLIPKLLYICLYGVLGSAIPYLSLFYADSLHLPSQQIGIILAIAPFIQSVACPFWTMQVDRRPHWHGILMAILMFIGGLSVIALMFIPAFLSQGTQSTILSITIALAVSFAFFGQPVTVLVDSAVLKILGDNGIYYGDQRLWGSVSNGVCILVVGYFIGQFGINCAFYIFGGSVIGFIAIALCTSVTNQGSSLTNVITDGERDPLLITQGNNKSIKGFYTTDPNTDNNNIDFDVPSSNIRRVISTASSHANTLILDNEQNLLNLQRTITSLAARDVYDEANVLLDQMDSLPPLGLALSHIPTVDTSLAVFATILDEQERHEMSASLKNTIFGSTKVWTFLLMTLLFGVFYSMVAQFLFLFLKQDLELSSSVIGWTGPLGGITEVSTFYVSRLLLKKYNVHSLVTCSHLTIILRNIIYKTLVPNQQSTLWIALSLQLLNGFSYAMIWSTCVSEVDQMFPVNQRAIAQGILAALFSGLGFGLGCILGGFAYENYGSQMLFNVSIAVAVISLIVFWCGRITK</sequence>
<comment type="subcellular location">
    <subcellularLocation>
        <location evidence="1">Membrane</location>
        <topology evidence="1">Multi-pass membrane protein</topology>
    </subcellularLocation>
</comment>
<dbReference type="InterPro" id="IPR051717">
    <property type="entry name" value="MFS_MFSD6"/>
</dbReference>
<dbReference type="PANTHER" id="PTHR16172">
    <property type="entry name" value="MAJOR FACILITATOR SUPERFAMILY DOMAIN-CONTAINING PROTEIN 6-LIKE"/>
    <property type="match status" value="1"/>
</dbReference>
<name>A0A8H7RDN7_9FUNG</name>
<gene>
    <name evidence="8" type="ORF">INT46_003647</name>
</gene>
<keyword evidence="9" id="KW-1185">Reference proteome</keyword>
<feature type="transmembrane region" description="Helical" evidence="6">
    <location>
        <begin position="71"/>
        <end position="94"/>
    </location>
</feature>
<evidence type="ECO:0000313" key="9">
    <source>
        <dbReference type="Proteomes" id="UP000650833"/>
    </source>
</evidence>
<feature type="transmembrane region" description="Helical" evidence="6">
    <location>
        <begin position="100"/>
        <end position="124"/>
    </location>
</feature>
<feature type="transmembrane region" description="Helical" evidence="6">
    <location>
        <begin position="431"/>
        <end position="449"/>
    </location>
</feature>
<dbReference type="Gene3D" id="1.20.1250.20">
    <property type="entry name" value="MFS general substrate transporter like domains"/>
    <property type="match status" value="2"/>
</dbReference>
<evidence type="ECO:0000256" key="3">
    <source>
        <dbReference type="ARBA" id="ARBA00022692"/>
    </source>
</evidence>
<proteinExistence type="inferred from homology"/>
<dbReference type="Pfam" id="PF12832">
    <property type="entry name" value="MFS_1_like"/>
    <property type="match status" value="1"/>
</dbReference>
<feature type="transmembrane region" description="Helical" evidence="6">
    <location>
        <begin position="339"/>
        <end position="362"/>
    </location>
</feature>
<keyword evidence="3 6" id="KW-0812">Transmembrane</keyword>
<feature type="transmembrane region" description="Helical" evidence="6">
    <location>
        <begin position="144"/>
        <end position="162"/>
    </location>
</feature>
<keyword evidence="4 6" id="KW-1133">Transmembrane helix</keyword>
<organism evidence="8 9">
    <name type="scientific">Mucor plumbeus</name>
    <dbReference type="NCBI Taxonomy" id="97098"/>
    <lineage>
        <taxon>Eukaryota</taxon>
        <taxon>Fungi</taxon>
        <taxon>Fungi incertae sedis</taxon>
        <taxon>Mucoromycota</taxon>
        <taxon>Mucoromycotina</taxon>
        <taxon>Mucoromycetes</taxon>
        <taxon>Mucorales</taxon>
        <taxon>Mucorineae</taxon>
        <taxon>Mucoraceae</taxon>
        <taxon>Mucor</taxon>
    </lineage>
</organism>
<dbReference type="InterPro" id="IPR024989">
    <property type="entry name" value="MFS_assoc_dom"/>
</dbReference>
<comment type="similarity">
    <text evidence="2">Belongs to the major facilitator superfamily. MFSD6 family.</text>
</comment>
<dbReference type="GO" id="GO:0016020">
    <property type="term" value="C:membrane"/>
    <property type="evidence" value="ECO:0007669"/>
    <property type="project" value="UniProtKB-SubCell"/>
</dbReference>
<dbReference type="PROSITE" id="PS50850">
    <property type="entry name" value="MFS"/>
    <property type="match status" value="1"/>
</dbReference>
<feature type="transmembrane region" description="Helical" evidence="6">
    <location>
        <begin position="400"/>
        <end position="419"/>
    </location>
</feature>
<accession>A0A8H7RDN7</accession>
<dbReference type="Proteomes" id="UP000650833">
    <property type="component" value="Unassembled WGS sequence"/>
</dbReference>
<dbReference type="InterPro" id="IPR020846">
    <property type="entry name" value="MFS_dom"/>
</dbReference>
<evidence type="ECO:0000256" key="2">
    <source>
        <dbReference type="ARBA" id="ARBA00005241"/>
    </source>
</evidence>
<reference evidence="8" key="1">
    <citation type="submission" date="2020-12" db="EMBL/GenBank/DDBJ databases">
        <title>Metabolic potential, ecology and presence of endohyphal bacteria is reflected in genomic diversity of Mucoromycotina.</title>
        <authorList>
            <person name="Muszewska A."/>
            <person name="Okrasinska A."/>
            <person name="Steczkiewicz K."/>
            <person name="Drgas O."/>
            <person name="Orlowska M."/>
            <person name="Perlinska-Lenart U."/>
            <person name="Aleksandrzak-Piekarczyk T."/>
            <person name="Szatraj K."/>
            <person name="Zielenkiewicz U."/>
            <person name="Pilsyk S."/>
            <person name="Malc E."/>
            <person name="Mieczkowski P."/>
            <person name="Kruszewska J.S."/>
            <person name="Biernat P."/>
            <person name="Pawlowska J."/>
        </authorList>
    </citation>
    <scope>NUCLEOTIDE SEQUENCE</scope>
    <source>
        <strain evidence="8">CBS 226.32</strain>
    </source>
</reference>
<feature type="transmembrane region" description="Helical" evidence="6">
    <location>
        <begin position="9"/>
        <end position="28"/>
    </location>
</feature>
<evidence type="ECO:0000313" key="8">
    <source>
        <dbReference type="EMBL" id="KAG2209072.1"/>
    </source>
</evidence>
<evidence type="ECO:0000259" key="7">
    <source>
        <dbReference type="PROSITE" id="PS50850"/>
    </source>
</evidence>
<feature type="transmembrane region" description="Helical" evidence="6">
    <location>
        <begin position="498"/>
        <end position="518"/>
    </location>
</feature>
<dbReference type="SUPFAM" id="SSF103473">
    <property type="entry name" value="MFS general substrate transporter"/>
    <property type="match status" value="2"/>
</dbReference>
<feature type="transmembrane region" description="Helical" evidence="6">
    <location>
        <begin position="168"/>
        <end position="186"/>
    </location>
</feature>
<feature type="domain" description="Major facilitator superfamily (MFS) profile" evidence="7">
    <location>
        <begin position="338"/>
        <end position="522"/>
    </location>
</feature>
<evidence type="ECO:0000256" key="6">
    <source>
        <dbReference type="SAM" id="Phobius"/>
    </source>
</evidence>
<feature type="transmembrane region" description="Helical" evidence="6">
    <location>
        <begin position="374"/>
        <end position="393"/>
    </location>
</feature>
<feature type="transmembrane region" description="Helical" evidence="6">
    <location>
        <begin position="40"/>
        <end position="59"/>
    </location>
</feature>
<dbReference type="GO" id="GO:0022857">
    <property type="term" value="F:transmembrane transporter activity"/>
    <property type="evidence" value="ECO:0007669"/>
    <property type="project" value="InterPro"/>
</dbReference>
<evidence type="ECO:0000256" key="1">
    <source>
        <dbReference type="ARBA" id="ARBA00004141"/>
    </source>
</evidence>